<dbReference type="OrthoDB" id="241340at2759"/>
<evidence type="ECO:0000313" key="7">
    <source>
        <dbReference type="RefSeq" id="XP_033537223.1"/>
    </source>
</evidence>
<dbReference type="PANTHER" id="PTHR12029:SF11">
    <property type="entry name" value="METHYLTRANSFERASE TARBP1-RELATED"/>
    <property type="match status" value="1"/>
</dbReference>
<evidence type="ECO:0000256" key="2">
    <source>
        <dbReference type="ARBA" id="ARBA00022679"/>
    </source>
</evidence>
<dbReference type="RefSeq" id="XP_033537223.1">
    <property type="nucleotide sequence ID" value="XM_033681716.1"/>
</dbReference>
<evidence type="ECO:0000313" key="6">
    <source>
        <dbReference type="Proteomes" id="UP000504638"/>
    </source>
</evidence>
<dbReference type="SUPFAM" id="SSF48371">
    <property type="entry name" value="ARM repeat"/>
    <property type="match status" value="1"/>
</dbReference>
<dbReference type="GO" id="GO:0016423">
    <property type="term" value="F:tRNA (guanine) methyltransferase activity"/>
    <property type="evidence" value="ECO:0007669"/>
    <property type="project" value="InterPro"/>
</dbReference>
<dbReference type="InterPro" id="IPR029026">
    <property type="entry name" value="tRNA_m1G_MTases_N"/>
</dbReference>
<reference evidence="7" key="3">
    <citation type="submission" date="2025-04" db="UniProtKB">
        <authorList>
            <consortium name="RefSeq"/>
        </authorList>
    </citation>
    <scope>IDENTIFICATION</scope>
    <source>
        <strain evidence="7">CBS 781.70</strain>
    </source>
</reference>
<keyword evidence="6" id="KW-1185">Reference proteome</keyword>
<dbReference type="InterPro" id="IPR044748">
    <property type="entry name" value="Trm3/TARBP1_C"/>
</dbReference>
<dbReference type="AlphaFoldDB" id="A0A6G1GC78"/>
<keyword evidence="2" id="KW-0808">Transferase</keyword>
<evidence type="ECO:0000256" key="3">
    <source>
        <dbReference type="SAM" id="MobiDB-lite"/>
    </source>
</evidence>
<dbReference type="InterPro" id="IPR016024">
    <property type="entry name" value="ARM-type_fold"/>
</dbReference>
<name>A0A6G1GC78_9PEZI</name>
<dbReference type="PANTHER" id="PTHR12029">
    <property type="entry name" value="RNA METHYLTRANSFERASE"/>
    <property type="match status" value="1"/>
</dbReference>
<dbReference type="Pfam" id="PF00588">
    <property type="entry name" value="SpoU_methylase"/>
    <property type="match status" value="1"/>
</dbReference>
<gene>
    <name evidence="5 7" type="ORF">P152DRAFT_479503</name>
</gene>
<dbReference type="GO" id="GO:0030488">
    <property type="term" value="P:tRNA methylation"/>
    <property type="evidence" value="ECO:0007669"/>
    <property type="project" value="InterPro"/>
</dbReference>
<reference evidence="5 7" key="1">
    <citation type="submission" date="2020-01" db="EMBL/GenBank/DDBJ databases">
        <authorList>
            <consortium name="DOE Joint Genome Institute"/>
            <person name="Haridas S."/>
            <person name="Albert R."/>
            <person name="Binder M."/>
            <person name="Bloem J."/>
            <person name="Labutti K."/>
            <person name="Salamov A."/>
            <person name="Andreopoulos B."/>
            <person name="Baker S.E."/>
            <person name="Barry K."/>
            <person name="Bills G."/>
            <person name="Bluhm B.H."/>
            <person name="Cannon C."/>
            <person name="Castanera R."/>
            <person name="Culley D.E."/>
            <person name="Daum C."/>
            <person name="Ezra D."/>
            <person name="Gonzalez J.B."/>
            <person name="Henrissat B."/>
            <person name="Kuo A."/>
            <person name="Liang C."/>
            <person name="Lipzen A."/>
            <person name="Lutzoni F."/>
            <person name="Magnuson J."/>
            <person name="Mondo S."/>
            <person name="Nolan M."/>
            <person name="Ohm R."/>
            <person name="Pangilinan J."/>
            <person name="Park H.-J."/>
            <person name="Ramirez L."/>
            <person name="Alfaro M."/>
            <person name="Sun H."/>
            <person name="Tritt A."/>
            <person name="Yoshinaga Y."/>
            <person name="Zwiers L.-H."/>
            <person name="Turgeon B.G."/>
            <person name="Goodwin S.B."/>
            <person name="Spatafora J.W."/>
            <person name="Crous P.W."/>
            <person name="Grigoriev I.V."/>
        </authorList>
    </citation>
    <scope>NUCLEOTIDE SEQUENCE</scope>
    <source>
        <strain evidence="5 7">CBS 781.70</strain>
    </source>
</reference>
<sequence>MLFSDCNVPTVIPEGIFCHLLVILGAQDDAICYAARQVIITLLETSKTGSVKVMVPTLGVSVHSLVWSRVMGLLPSERENGGTSIASVLAVWLKLAACSKGDELQAPLRKDIYWILLQKILLRGSDQQRKLGLAIMRMSLDAIQDPRETPVLGIRKEQIENDKNFYQRYCTLFETIIIGRYLNQIEDCIPELNKISADDSPVHPSWIFLLFTPAFDSALQDKNRRIIAQWVMDRPELLASLSRRQNISTGAGEPSLLSLIVNPFLGWAAQGTHFTSSLLRVNRRIVSEHGAALSSFLSALMNGLEEDEASELMHQIVNTYLIQIPPPNPTGLAFILHGIYQSAAYRPYIITDRHVELFRQLQLPAKVSLPPSALRVVRILAQRIGQLATNISQVPKDASQMSLESPHSDSTQETQESDHGLPIHPKIELASPREDLQPKPFQGFLRSLESTDYRFLRGEGLQSVCSSVYNLLKTNSSDQEEEGVALDRILQLIWERLEIEDFPRATCHIFPKLIFHENCLRHGMRHPEFADLVSSWAEGLLDLCRTRIATLPSLMRSVREAFFKHPEAFQAFHLDSFLYKFVSDPPRIVLDFSYEESMEYLLEPAGKGRDGSPATSRPELSTRYGLGSGFTHESYSLICTFDMFNHLCALNDSACYDLFDRIITPWTNQSTKDATIPAKWKRTSQLQAAFILAESVFSQETSKQYFEPLLRLLSIEAMPRFRILVEWILVRFLHHTPDMHDDFLRAFEGASNDFHNPKYTSSLVRAAVAIAQLPVASEDFSSRLMVLLMAMSMYTSVAVRYASQWAILFLFDNAESRGWDTITGNPILKNTAAYLHKLKTETAVPGRVPPMRVVEDRSLSAVVEGSFIDAQPSEQPIATRLDFQLLWEEDAKSGLDTSRLSATLPLGNPELRPPVKLPKKKQREAVQAAEAGATAAAPLQTKGYTIENILDDSKTSCRNSDLILVASLIEYPVNLGGLSRCAEVFGAGSLYIPSLSVVADKEFKALSVSSEVHLPIHECPEMGLKQMLAAKKNEGYTIVGIEQTDHSVILGTAEAVLPTKAVFVLGSERYGIPGELMLEMDTFVEIRQLGIVRSLNVQTAAAVVLAEYVRQHR</sequence>
<evidence type="ECO:0000256" key="1">
    <source>
        <dbReference type="ARBA" id="ARBA00022603"/>
    </source>
</evidence>
<feature type="region of interest" description="Disordered" evidence="3">
    <location>
        <begin position="395"/>
        <end position="421"/>
    </location>
</feature>
<dbReference type="GeneID" id="54422286"/>
<evidence type="ECO:0000313" key="5">
    <source>
        <dbReference type="EMBL" id="KAF1815592.1"/>
    </source>
</evidence>
<evidence type="ECO:0000259" key="4">
    <source>
        <dbReference type="Pfam" id="PF00588"/>
    </source>
</evidence>
<accession>A0A6G1GC78</accession>
<proteinExistence type="predicted"/>
<dbReference type="SUPFAM" id="SSF75217">
    <property type="entry name" value="alpha/beta knot"/>
    <property type="match status" value="1"/>
</dbReference>
<dbReference type="Gene3D" id="3.40.1280.10">
    <property type="match status" value="1"/>
</dbReference>
<dbReference type="InterPro" id="IPR001537">
    <property type="entry name" value="SpoU_MeTrfase"/>
</dbReference>
<dbReference type="EMBL" id="ML975151">
    <property type="protein sequence ID" value="KAF1815592.1"/>
    <property type="molecule type" value="Genomic_DNA"/>
</dbReference>
<dbReference type="InterPro" id="IPR029028">
    <property type="entry name" value="Alpha/beta_knot_MTases"/>
</dbReference>
<dbReference type="CDD" id="cd18091">
    <property type="entry name" value="SpoU-like_TRM3-like"/>
    <property type="match status" value="1"/>
</dbReference>
<dbReference type="GO" id="GO:0003723">
    <property type="term" value="F:RNA binding"/>
    <property type="evidence" value="ECO:0007669"/>
    <property type="project" value="InterPro"/>
</dbReference>
<dbReference type="Proteomes" id="UP000504638">
    <property type="component" value="Unplaced"/>
</dbReference>
<feature type="domain" description="tRNA/rRNA methyltransferase SpoU type" evidence="4">
    <location>
        <begin position="962"/>
        <end position="1105"/>
    </location>
</feature>
<reference evidence="7" key="2">
    <citation type="submission" date="2020-04" db="EMBL/GenBank/DDBJ databases">
        <authorList>
            <consortium name="NCBI Genome Project"/>
        </authorList>
    </citation>
    <scope>NUCLEOTIDE SEQUENCE</scope>
    <source>
        <strain evidence="7">CBS 781.70</strain>
    </source>
</reference>
<dbReference type="InterPro" id="IPR045330">
    <property type="entry name" value="TRM3/TARBP1"/>
</dbReference>
<feature type="compositionally biased region" description="Polar residues" evidence="3">
    <location>
        <begin position="395"/>
        <end position="414"/>
    </location>
</feature>
<organism evidence="5">
    <name type="scientific">Eremomyces bilateralis CBS 781.70</name>
    <dbReference type="NCBI Taxonomy" id="1392243"/>
    <lineage>
        <taxon>Eukaryota</taxon>
        <taxon>Fungi</taxon>
        <taxon>Dikarya</taxon>
        <taxon>Ascomycota</taxon>
        <taxon>Pezizomycotina</taxon>
        <taxon>Dothideomycetes</taxon>
        <taxon>Dothideomycetes incertae sedis</taxon>
        <taxon>Eremomycetales</taxon>
        <taxon>Eremomycetaceae</taxon>
        <taxon>Eremomyces</taxon>
    </lineage>
</organism>
<keyword evidence="1" id="KW-0489">Methyltransferase</keyword>
<protein>
    <recommendedName>
        <fullName evidence="4">tRNA/rRNA methyltransferase SpoU type domain-containing protein</fullName>
    </recommendedName>
</protein>